<evidence type="ECO:0000313" key="3">
    <source>
        <dbReference type="EMBL" id="CAG36764.1"/>
    </source>
</evidence>
<dbReference type="PANTHER" id="PTHR30015">
    <property type="entry name" value="MRR RESTRICTION SYSTEM PROTEIN"/>
    <property type="match status" value="1"/>
</dbReference>
<dbReference type="STRING" id="177439.DP2035"/>
<dbReference type="OrthoDB" id="9781481at2"/>
<dbReference type="eggNOG" id="COG1573">
    <property type="taxonomic scope" value="Bacteria"/>
</dbReference>
<keyword evidence="4" id="KW-1185">Reference proteome</keyword>
<dbReference type="RefSeq" id="WP_011189276.1">
    <property type="nucleotide sequence ID" value="NC_006138.1"/>
</dbReference>
<dbReference type="PANTHER" id="PTHR30015:SF7">
    <property type="entry name" value="TYPE IV METHYL-DIRECTED RESTRICTION ENZYME ECOKMRR"/>
    <property type="match status" value="1"/>
</dbReference>
<dbReference type="SUPFAM" id="SSF52141">
    <property type="entry name" value="Uracil-DNA glycosylase-like"/>
    <property type="match status" value="1"/>
</dbReference>
<dbReference type="KEGG" id="dps:DP2035"/>
<protein>
    <submittedName>
        <fullName evidence="3">Related to Mrr restriction system protein</fullName>
    </submittedName>
</protein>
<gene>
    <name evidence="3" type="ordered locus">DP2035</name>
</gene>
<dbReference type="InterPro" id="IPR052906">
    <property type="entry name" value="Type_IV_Methyl-Rstrct_Enzyme"/>
</dbReference>
<name>Q6ALL1_DESPS</name>
<sequence>MTKEQALLALAKKRQTTRYDGYTSIGDYNGGVWECDYVSPYSKSAHNVDARVMAVLQDWCSSDAFTGDICVEDLSLGYDSTAKTNISLMTLLQNHFGLSLQDTYTTNLFPYIKPGAMNALISIKDLTRAAKDFTLPMVEIIQPQLVICFGKNTFNVMRRACGMGDTNNVAEAIDSSFQYRGATLCCQSHPGQLGKNNRNKGGVDRASADWQRLKTVLDENKIEKPSSDVLSPSTNKTNIMTAKKHTGFIQWFGPLLNALRDLGDSGRPREVSAKIAENLKLPDTILDASFKSGTQKFHNQVCWARQYLVWAGFLDSSIHGTWKLTEKGQGAHLSVDEAAALTRKWKAIHQERRKQRPSAEHPEAEEIENFPQPENDLLTVLRSISPTGFEKVTRELLRESGFEKVEITGGSADEGIDGYGVLALNPFVSFKVIFQCKRYQEGNNVGRVQVADLRNSMLGRAEKGIIITTSTFTQAALKEANRDGAATIELVDGEKLVEMFQKVQLGLTQRVVYDIDQEYFAKYAE</sequence>
<organism evidence="3 4">
    <name type="scientific">Desulfotalea psychrophila (strain LSv54 / DSM 12343)</name>
    <dbReference type="NCBI Taxonomy" id="177439"/>
    <lineage>
        <taxon>Bacteria</taxon>
        <taxon>Pseudomonadati</taxon>
        <taxon>Thermodesulfobacteriota</taxon>
        <taxon>Desulfobulbia</taxon>
        <taxon>Desulfobulbales</taxon>
        <taxon>Desulfocapsaceae</taxon>
        <taxon>Desulfotalea</taxon>
    </lineage>
</organism>
<dbReference type="eggNOG" id="COG1715">
    <property type="taxonomic scope" value="Bacteria"/>
</dbReference>
<dbReference type="Proteomes" id="UP000000602">
    <property type="component" value="Chromosome"/>
</dbReference>
<dbReference type="HOGENOM" id="CLU_518498_0_0_7"/>
<dbReference type="Pfam" id="PF14338">
    <property type="entry name" value="Mrr_N"/>
    <property type="match status" value="1"/>
</dbReference>
<dbReference type="EMBL" id="CR522870">
    <property type="protein sequence ID" value="CAG36764.1"/>
    <property type="molecule type" value="Genomic_DNA"/>
</dbReference>
<dbReference type="Pfam" id="PF04471">
    <property type="entry name" value="Mrr_cat"/>
    <property type="match status" value="1"/>
</dbReference>
<reference evidence="4" key="1">
    <citation type="journal article" date="2004" name="Environ. Microbiol.">
        <title>The genome of Desulfotalea psychrophila, a sulfate-reducing bacterium from permanently cold Arctic sediments.</title>
        <authorList>
            <person name="Rabus R."/>
            <person name="Ruepp A."/>
            <person name="Frickey T."/>
            <person name="Rattei T."/>
            <person name="Fartmann B."/>
            <person name="Stark M."/>
            <person name="Bauer M."/>
            <person name="Zibat A."/>
            <person name="Lombardot T."/>
            <person name="Becker I."/>
            <person name="Amann J."/>
            <person name="Gellner K."/>
            <person name="Teeling H."/>
            <person name="Leuschner W.D."/>
            <person name="Gloeckner F.-O."/>
            <person name="Lupas A.N."/>
            <person name="Amann R."/>
            <person name="Klenk H.-P."/>
        </authorList>
    </citation>
    <scope>NUCLEOTIDE SEQUENCE [LARGE SCALE GENOMIC DNA]</scope>
    <source>
        <strain evidence="4">DSM 12343 / LSv54</strain>
    </source>
</reference>
<dbReference type="InterPro" id="IPR011335">
    <property type="entry name" value="Restrct_endonuc-II-like"/>
</dbReference>
<dbReference type="InterPro" id="IPR007560">
    <property type="entry name" value="Restrct_endonuc_IV_Mrr"/>
</dbReference>
<dbReference type="InterPro" id="IPR025745">
    <property type="entry name" value="Mrr-like_N_dom"/>
</dbReference>
<dbReference type="AlphaFoldDB" id="Q6ALL1"/>
<evidence type="ECO:0000259" key="1">
    <source>
        <dbReference type="Pfam" id="PF04471"/>
    </source>
</evidence>
<dbReference type="InterPro" id="IPR036895">
    <property type="entry name" value="Uracil-DNA_glycosylase-like_sf"/>
</dbReference>
<evidence type="ECO:0000313" key="4">
    <source>
        <dbReference type="Proteomes" id="UP000000602"/>
    </source>
</evidence>
<dbReference type="InterPro" id="IPR011856">
    <property type="entry name" value="tRNA_endonuc-like_dom_sf"/>
</dbReference>
<dbReference type="GO" id="GO:0015666">
    <property type="term" value="F:restriction endodeoxyribonuclease activity"/>
    <property type="evidence" value="ECO:0007669"/>
    <property type="project" value="TreeGrafter"/>
</dbReference>
<evidence type="ECO:0000259" key="2">
    <source>
        <dbReference type="Pfam" id="PF14338"/>
    </source>
</evidence>
<proteinExistence type="predicted"/>
<dbReference type="GO" id="GO:0009307">
    <property type="term" value="P:DNA restriction-modification system"/>
    <property type="evidence" value="ECO:0007669"/>
    <property type="project" value="InterPro"/>
</dbReference>
<dbReference type="Gene3D" id="3.40.470.10">
    <property type="entry name" value="Uracil-DNA glycosylase-like domain"/>
    <property type="match status" value="1"/>
</dbReference>
<accession>Q6ALL1</accession>
<feature type="domain" description="Restriction endonuclease type IV Mrr" evidence="1">
    <location>
        <begin position="381"/>
        <end position="499"/>
    </location>
</feature>
<dbReference type="GO" id="GO:0003677">
    <property type="term" value="F:DNA binding"/>
    <property type="evidence" value="ECO:0007669"/>
    <property type="project" value="InterPro"/>
</dbReference>
<dbReference type="Gene3D" id="3.40.1350.10">
    <property type="match status" value="1"/>
</dbReference>
<feature type="domain" description="Restriction system protein Mrr-like N-terminal" evidence="2">
    <location>
        <begin position="250"/>
        <end position="329"/>
    </location>
</feature>
<dbReference type="SUPFAM" id="SSF52980">
    <property type="entry name" value="Restriction endonuclease-like"/>
    <property type="match status" value="1"/>
</dbReference>
<dbReference type="REBASE" id="10229">
    <property type="entry name" value="DpsMrrP"/>
</dbReference>